<feature type="region of interest" description="Disordered" evidence="1">
    <location>
        <begin position="1"/>
        <end position="46"/>
    </location>
</feature>
<dbReference type="eggNOG" id="ENOG502SECK">
    <property type="taxonomic scope" value="Eukaryota"/>
</dbReference>
<evidence type="ECO:0000313" key="3">
    <source>
        <dbReference type="Proteomes" id="UP000018144"/>
    </source>
</evidence>
<dbReference type="STRING" id="1076935.U4KUG9"/>
<dbReference type="Proteomes" id="UP000018144">
    <property type="component" value="Unassembled WGS sequence"/>
</dbReference>
<evidence type="ECO:0000313" key="2">
    <source>
        <dbReference type="EMBL" id="CCX04682.1"/>
    </source>
</evidence>
<dbReference type="OrthoDB" id="4093188at2759"/>
<dbReference type="AlphaFoldDB" id="U4KUG9"/>
<dbReference type="InterPro" id="IPR013175">
    <property type="entry name" value="INO80_su_Ies4"/>
</dbReference>
<feature type="compositionally biased region" description="Low complexity" evidence="1">
    <location>
        <begin position="1"/>
        <end position="28"/>
    </location>
</feature>
<dbReference type="PANTHER" id="PTHR28061:SF1">
    <property type="entry name" value="INO80 COMPLEX SUBUNIT 4"/>
    <property type="match status" value="1"/>
</dbReference>
<feature type="region of interest" description="Disordered" evidence="1">
    <location>
        <begin position="61"/>
        <end position="136"/>
    </location>
</feature>
<feature type="region of interest" description="Disordered" evidence="1">
    <location>
        <begin position="215"/>
        <end position="243"/>
    </location>
</feature>
<dbReference type="GO" id="GO:0006338">
    <property type="term" value="P:chromatin remodeling"/>
    <property type="evidence" value="ECO:0007669"/>
    <property type="project" value="InterPro"/>
</dbReference>
<organism evidence="2 3">
    <name type="scientific">Pyronema omphalodes (strain CBS 100304)</name>
    <name type="common">Pyronema confluens</name>
    <dbReference type="NCBI Taxonomy" id="1076935"/>
    <lineage>
        <taxon>Eukaryota</taxon>
        <taxon>Fungi</taxon>
        <taxon>Dikarya</taxon>
        <taxon>Ascomycota</taxon>
        <taxon>Pezizomycotina</taxon>
        <taxon>Pezizomycetes</taxon>
        <taxon>Pezizales</taxon>
        <taxon>Pyronemataceae</taxon>
        <taxon>Pyronema</taxon>
    </lineage>
</organism>
<dbReference type="Pfam" id="PF08193">
    <property type="entry name" value="INO80_Ies4"/>
    <property type="match status" value="1"/>
</dbReference>
<accession>U4KUG9</accession>
<proteinExistence type="predicted"/>
<dbReference type="PANTHER" id="PTHR28061">
    <property type="entry name" value="INO EIGHTY SUBUNIT 4"/>
    <property type="match status" value="1"/>
</dbReference>
<protein>
    <submittedName>
        <fullName evidence="2">Similar to Uncharacterized protein C23G3.04 acc. no. Q9P7S9</fullName>
    </submittedName>
</protein>
<dbReference type="EMBL" id="HF935214">
    <property type="protein sequence ID" value="CCX04682.1"/>
    <property type="molecule type" value="Genomic_DNA"/>
</dbReference>
<keyword evidence="3" id="KW-1185">Reference proteome</keyword>
<sequence>MSTLPTSPSSPSSTTSAAMPAPSTTPSARQRKKPGPKPKPKPVQSLIVVLKVPSTFLATLPASPMGEVTPSASSPRGTSPQPNTGEKRKGVPGPKPGTKRVRAPGAPPLKPGRKKTKLDPTQLIGPNGLKLGPKANTGAINDKLRALDRTGKPCKRWQKSGFTLKSFTGVTWAVPAWSAPRGGTESASEDAGSANVSTVDPGEKMVIDSYGPIATHASAPHTSNPAPQHEIPTVNVVQQGITA</sequence>
<reference evidence="2 3" key="1">
    <citation type="journal article" date="2013" name="PLoS Genet.">
        <title>The genome and development-dependent transcriptomes of Pyronema confluens: a window into fungal evolution.</title>
        <authorList>
            <person name="Traeger S."/>
            <person name="Altegoer F."/>
            <person name="Freitag M."/>
            <person name="Gabaldon T."/>
            <person name="Kempken F."/>
            <person name="Kumar A."/>
            <person name="Marcet-Houben M."/>
            <person name="Poggeler S."/>
            <person name="Stajich J.E."/>
            <person name="Nowrousian M."/>
        </authorList>
    </citation>
    <scope>NUCLEOTIDE SEQUENCE [LARGE SCALE GENOMIC DNA]</scope>
    <source>
        <strain evidence="3">CBS 100304</strain>
        <tissue evidence="2">Vegetative mycelium</tissue>
    </source>
</reference>
<name>U4KUG9_PYROM</name>
<evidence type="ECO:0000256" key="1">
    <source>
        <dbReference type="SAM" id="MobiDB-lite"/>
    </source>
</evidence>
<dbReference type="GO" id="GO:0031011">
    <property type="term" value="C:Ino80 complex"/>
    <property type="evidence" value="ECO:0007669"/>
    <property type="project" value="InterPro"/>
</dbReference>
<feature type="compositionally biased region" description="Basic residues" evidence="1">
    <location>
        <begin position="29"/>
        <end position="40"/>
    </location>
</feature>
<feature type="compositionally biased region" description="Polar residues" evidence="1">
    <location>
        <begin position="70"/>
        <end position="84"/>
    </location>
</feature>
<gene>
    <name evidence="2" type="ORF">PCON_03285</name>
</gene>